<dbReference type="InterPro" id="IPR002327">
    <property type="entry name" value="Cyt_c_1A/1B"/>
</dbReference>
<name>A0A2S7K0Y8_9PROT</name>
<evidence type="ECO:0000256" key="3">
    <source>
        <dbReference type="ARBA" id="ARBA00022723"/>
    </source>
</evidence>
<comment type="caution">
    <text evidence="10">The sequence shown here is derived from an EMBL/GenBank/DDBJ whole genome shotgun (WGS) entry which is preliminary data.</text>
</comment>
<evidence type="ECO:0000313" key="11">
    <source>
        <dbReference type="Proteomes" id="UP000239504"/>
    </source>
</evidence>
<keyword evidence="5 6" id="KW-0408">Iron</keyword>
<keyword evidence="2 6" id="KW-0349">Heme</keyword>
<dbReference type="PROSITE" id="PS51007">
    <property type="entry name" value="CYTC"/>
    <property type="match status" value="1"/>
</dbReference>
<keyword evidence="4" id="KW-0249">Electron transport</keyword>
<feature type="compositionally biased region" description="Low complexity" evidence="7">
    <location>
        <begin position="26"/>
        <end position="52"/>
    </location>
</feature>
<evidence type="ECO:0000256" key="5">
    <source>
        <dbReference type="ARBA" id="ARBA00023004"/>
    </source>
</evidence>
<dbReference type="GO" id="GO:0020037">
    <property type="term" value="F:heme binding"/>
    <property type="evidence" value="ECO:0007669"/>
    <property type="project" value="InterPro"/>
</dbReference>
<accession>A0A2S7K0Y8</accession>
<dbReference type="Gene3D" id="1.10.760.10">
    <property type="entry name" value="Cytochrome c-like domain"/>
    <property type="match status" value="1"/>
</dbReference>
<keyword evidence="1" id="KW-0813">Transport</keyword>
<evidence type="ECO:0000256" key="7">
    <source>
        <dbReference type="SAM" id="MobiDB-lite"/>
    </source>
</evidence>
<dbReference type="PRINTS" id="PR00604">
    <property type="entry name" value="CYTCHRMECIAB"/>
</dbReference>
<dbReference type="GO" id="GO:0046872">
    <property type="term" value="F:metal ion binding"/>
    <property type="evidence" value="ECO:0007669"/>
    <property type="project" value="UniProtKB-KW"/>
</dbReference>
<feature type="signal peptide" evidence="8">
    <location>
        <begin position="1"/>
        <end position="19"/>
    </location>
</feature>
<reference evidence="10 11" key="1">
    <citation type="submission" date="2017-12" db="EMBL/GenBank/DDBJ databases">
        <authorList>
            <person name="Hurst M.R.H."/>
        </authorList>
    </citation>
    <scope>NUCLEOTIDE SEQUENCE [LARGE SCALE GENOMIC DNA]</scope>
    <source>
        <strain evidence="10 11">SY-3-19</strain>
    </source>
</reference>
<dbReference type="EMBL" id="PJCH01000015">
    <property type="protein sequence ID" value="PQA86180.1"/>
    <property type="molecule type" value="Genomic_DNA"/>
</dbReference>
<evidence type="ECO:0000313" key="10">
    <source>
        <dbReference type="EMBL" id="PQA86180.1"/>
    </source>
</evidence>
<dbReference type="AlphaFoldDB" id="A0A2S7K0Y8"/>
<evidence type="ECO:0000256" key="2">
    <source>
        <dbReference type="ARBA" id="ARBA00022617"/>
    </source>
</evidence>
<gene>
    <name evidence="10" type="ORF">CW354_17645</name>
</gene>
<evidence type="ECO:0000256" key="8">
    <source>
        <dbReference type="SAM" id="SignalP"/>
    </source>
</evidence>
<dbReference type="PANTHER" id="PTHR11961">
    <property type="entry name" value="CYTOCHROME C"/>
    <property type="match status" value="1"/>
</dbReference>
<feature type="region of interest" description="Disordered" evidence="7">
    <location>
        <begin position="19"/>
        <end position="52"/>
    </location>
</feature>
<keyword evidence="3 6" id="KW-0479">Metal-binding</keyword>
<protein>
    <submittedName>
        <fullName evidence="10">Cytochrome c family protein</fullName>
    </submittedName>
</protein>
<dbReference type="GO" id="GO:0009055">
    <property type="term" value="F:electron transfer activity"/>
    <property type="evidence" value="ECO:0007669"/>
    <property type="project" value="InterPro"/>
</dbReference>
<evidence type="ECO:0000256" key="1">
    <source>
        <dbReference type="ARBA" id="ARBA00022448"/>
    </source>
</evidence>
<feature type="domain" description="Cytochrome c" evidence="9">
    <location>
        <begin position="50"/>
        <end position="150"/>
    </location>
</feature>
<dbReference type="Pfam" id="PF00034">
    <property type="entry name" value="Cytochrom_C"/>
    <property type="match status" value="1"/>
</dbReference>
<evidence type="ECO:0000256" key="6">
    <source>
        <dbReference type="PROSITE-ProRule" id="PRU00433"/>
    </source>
</evidence>
<evidence type="ECO:0000256" key="4">
    <source>
        <dbReference type="ARBA" id="ARBA00022982"/>
    </source>
</evidence>
<organism evidence="10 11">
    <name type="scientific">Hyphococcus luteus</name>
    <dbReference type="NCBI Taxonomy" id="2058213"/>
    <lineage>
        <taxon>Bacteria</taxon>
        <taxon>Pseudomonadati</taxon>
        <taxon>Pseudomonadota</taxon>
        <taxon>Alphaproteobacteria</taxon>
        <taxon>Parvularculales</taxon>
        <taxon>Parvularculaceae</taxon>
        <taxon>Hyphococcus</taxon>
    </lineage>
</organism>
<dbReference type="InterPro" id="IPR009056">
    <property type="entry name" value="Cyt_c-like_dom"/>
</dbReference>
<feature type="chain" id="PRO_5015460496" evidence="8">
    <location>
        <begin position="20"/>
        <end position="150"/>
    </location>
</feature>
<dbReference type="Proteomes" id="UP000239504">
    <property type="component" value="Unassembled WGS sequence"/>
</dbReference>
<proteinExistence type="predicted"/>
<keyword evidence="11" id="KW-1185">Reference proteome</keyword>
<dbReference type="OrthoDB" id="9805828at2"/>
<dbReference type="SUPFAM" id="SSF46626">
    <property type="entry name" value="Cytochrome c"/>
    <property type="match status" value="1"/>
</dbReference>
<sequence length="150" mass="15505">MKRLLALAAALSLAACGDAGGGSHGKAGSEPGGKAAAAPASPAAAETPATPAERGRKVFNQCAICHAAEEGAGNRVGPNLFGVVGRKAGTLEGFSYSQAMKNSNIVWNEATLDAYIENPLQYVRGTRMAYAGLRNEQQRADLIAYLKTLK</sequence>
<keyword evidence="8" id="KW-0732">Signal</keyword>
<evidence type="ECO:0000259" key="9">
    <source>
        <dbReference type="PROSITE" id="PS51007"/>
    </source>
</evidence>
<dbReference type="InterPro" id="IPR036909">
    <property type="entry name" value="Cyt_c-like_dom_sf"/>
</dbReference>
<dbReference type="PROSITE" id="PS51257">
    <property type="entry name" value="PROKAR_LIPOPROTEIN"/>
    <property type="match status" value="1"/>
</dbReference>
<dbReference type="RefSeq" id="WP_104831392.1">
    <property type="nucleotide sequence ID" value="NZ_PJCH01000015.1"/>
</dbReference>